<dbReference type="OrthoDB" id="3251775at2759"/>
<name>A0A0H2S8E0_9AGAM</name>
<feature type="domain" description="DUF6533" evidence="2">
    <location>
        <begin position="21"/>
        <end position="70"/>
    </location>
</feature>
<feature type="transmembrane region" description="Helical" evidence="1">
    <location>
        <begin position="118"/>
        <end position="140"/>
    </location>
</feature>
<dbReference type="InParanoid" id="A0A0H2S8E0"/>
<dbReference type="InterPro" id="IPR045340">
    <property type="entry name" value="DUF6533"/>
</dbReference>
<evidence type="ECO:0000313" key="3">
    <source>
        <dbReference type="EMBL" id="KLO13141.1"/>
    </source>
</evidence>
<keyword evidence="1" id="KW-1133">Transmembrane helix</keyword>
<evidence type="ECO:0000256" key="1">
    <source>
        <dbReference type="SAM" id="Phobius"/>
    </source>
</evidence>
<organism evidence="3 4">
    <name type="scientific">Schizopora paradoxa</name>
    <dbReference type="NCBI Taxonomy" id="27342"/>
    <lineage>
        <taxon>Eukaryota</taxon>
        <taxon>Fungi</taxon>
        <taxon>Dikarya</taxon>
        <taxon>Basidiomycota</taxon>
        <taxon>Agaricomycotina</taxon>
        <taxon>Agaricomycetes</taxon>
        <taxon>Hymenochaetales</taxon>
        <taxon>Schizoporaceae</taxon>
        <taxon>Schizopora</taxon>
    </lineage>
</organism>
<protein>
    <recommendedName>
        <fullName evidence="2">DUF6533 domain-containing protein</fullName>
    </recommendedName>
</protein>
<keyword evidence="4" id="KW-1185">Reference proteome</keyword>
<feature type="transmembrane region" description="Helical" evidence="1">
    <location>
        <begin position="235"/>
        <end position="254"/>
    </location>
</feature>
<keyword evidence="1" id="KW-0812">Transmembrane</keyword>
<sequence length="300" mass="33041">MAEPTGPALDRTIRYVDDTRYLALVGLTILVYDAILTLPNELYFVWLSPNRKTSTATRIAYAMNRYGTIVMSALFLTVLFPGASDDTTWVYTKEIIMSFAGLILRSLLRVWGCTGRLAWMMGIGYALTHSVIVAFAGLAIKQVDDNIAFANLLGFIACALPKTPNSFLGAFIPAAVLDCYAFGLLLGNALSRPRSASQHLLDMLLRDGLVYFLICFLTKTINIAVTAGAPTALVFVSWGFGFDLGAVATARLYLRMCESDFLPNNASEVYETDNRSSYASFIDSIVDEGELVSRKVWQER</sequence>
<dbReference type="Pfam" id="PF20151">
    <property type="entry name" value="DUF6533"/>
    <property type="match status" value="1"/>
</dbReference>
<dbReference type="EMBL" id="KQ085964">
    <property type="protein sequence ID" value="KLO13141.1"/>
    <property type="molecule type" value="Genomic_DNA"/>
</dbReference>
<evidence type="ECO:0000313" key="4">
    <source>
        <dbReference type="Proteomes" id="UP000053477"/>
    </source>
</evidence>
<reference evidence="3 4" key="1">
    <citation type="submission" date="2015-04" db="EMBL/GenBank/DDBJ databases">
        <title>Complete genome sequence of Schizopora paradoxa KUC8140, a cosmopolitan wood degrader in East Asia.</title>
        <authorList>
            <consortium name="DOE Joint Genome Institute"/>
            <person name="Min B."/>
            <person name="Park H."/>
            <person name="Jang Y."/>
            <person name="Kim J.-J."/>
            <person name="Kim K.H."/>
            <person name="Pangilinan J."/>
            <person name="Lipzen A."/>
            <person name="Riley R."/>
            <person name="Grigoriev I.V."/>
            <person name="Spatafora J.W."/>
            <person name="Choi I.-G."/>
        </authorList>
    </citation>
    <scope>NUCLEOTIDE SEQUENCE [LARGE SCALE GENOMIC DNA]</scope>
    <source>
        <strain evidence="3 4">KUC8140</strain>
    </source>
</reference>
<feature type="transmembrane region" description="Helical" evidence="1">
    <location>
        <begin position="66"/>
        <end position="83"/>
    </location>
</feature>
<feature type="transmembrane region" description="Helical" evidence="1">
    <location>
        <begin position="21"/>
        <end position="46"/>
    </location>
</feature>
<feature type="transmembrane region" description="Helical" evidence="1">
    <location>
        <begin position="208"/>
        <end position="229"/>
    </location>
</feature>
<feature type="transmembrane region" description="Helical" evidence="1">
    <location>
        <begin position="170"/>
        <end position="187"/>
    </location>
</feature>
<dbReference type="Proteomes" id="UP000053477">
    <property type="component" value="Unassembled WGS sequence"/>
</dbReference>
<accession>A0A0H2S8E0</accession>
<feature type="transmembrane region" description="Helical" evidence="1">
    <location>
        <begin position="147"/>
        <end position="164"/>
    </location>
</feature>
<dbReference type="AlphaFoldDB" id="A0A0H2S8E0"/>
<gene>
    <name evidence="3" type="ORF">SCHPADRAFT_940612</name>
</gene>
<keyword evidence="1" id="KW-0472">Membrane</keyword>
<proteinExistence type="predicted"/>
<evidence type="ECO:0000259" key="2">
    <source>
        <dbReference type="Pfam" id="PF20151"/>
    </source>
</evidence>